<comment type="caution">
    <text evidence="1">The sequence shown here is derived from an EMBL/GenBank/DDBJ whole genome shotgun (WGS) entry which is preliminary data.</text>
</comment>
<name>A0A552LA38_9CHRO</name>
<dbReference type="EMBL" id="SFAN01000172">
    <property type="protein sequence ID" value="TRV17069.1"/>
    <property type="molecule type" value="Genomic_DNA"/>
</dbReference>
<evidence type="ECO:0000313" key="1">
    <source>
        <dbReference type="EMBL" id="TRV17069.1"/>
    </source>
</evidence>
<reference evidence="1 2" key="1">
    <citation type="submission" date="2019-01" db="EMBL/GenBank/DDBJ databases">
        <title>Coherence of Microcystis species and biogeography revealed through population genomics.</title>
        <authorList>
            <person name="Perez-Carrascal O.M."/>
            <person name="Terrat Y."/>
            <person name="Giani A."/>
            <person name="Fortin N."/>
            <person name="Tromas N."/>
            <person name="Shapiro B.J."/>
        </authorList>
    </citation>
    <scope>NUCLEOTIDE SEQUENCE [LARGE SCALE GENOMIC DNA]</scope>
    <source>
        <strain evidence="1">Mf_WU_F_19750830_S460</strain>
    </source>
</reference>
<evidence type="ECO:0000313" key="2">
    <source>
        <dbReference type="Proteomes" id="UP000320730"/>
    </source>
</evidence>
<protein>
    <submittedName>
        <fullName evidence="1">Uncharacterized protein</fullName>
    </submittedName>
</protein>
<dbReference type="AlphaFoldDB" id="A0A552LA38"/>
<accession>A0A552LA38</accession>
<dbReference type="Proteomes" id="UP000320730">
    <property type="component" value="Unassembled WGS sequence"/>
</dbReference>
<organism evidence="1 2">
    <name type="scientific">Microcystis flos-aquae Mf_WU_F_19750830_S460</name>
    <dbReference type="NCBI Taxonomy" id="2486237"/>
    <lineage>
        <taxon>Bacteria</taxon>
        <taxon>Bacillati</taxon>
        <taxon>Cyanobacteriota</taxon>
        <taxon>Cyanophyceae</taxon>
        <taxon>Oscillatoriophycideae</taxon>
        <taxon>Chroococcales</taxon>
        <taxon>Microcystaceae</taxon>
        <taxon>Microcystis</taxon>
    </lineage>
</organism>
<proteinExistence type="predicted"/>
<gene>
    <name evidence="1" type="ORF">EWV40_19330</name>
</gene>
<sequence length="68" mass="7706">MRLSLAVILMEGYKISSFRQRETGNFFSDHRAVGEQQLLNKYLSKINYTYLNTSCLLPLASCLSSLGN</sequence>